<organism evidence="1">
    <name type="scientific">Tanacetum cinerariifolium</name>
    <name type="common">Dalmatian daisy</name>
    <name type="synonym">Chrysanthemum cinerariifolium</name>
    <dbReference type="NCBI Taxonomy" id="118510"/>
    <lineage>
        <taxon>Eukaryota</taxon>
        <taxon>Viridiplantae</taxon>
        <taxon>Streptophyta</taxon>
        <taxon>Embryophyta</taxon>
        <taxon>Tracheophyta</taxon>
        <taxon>Spermatophyta</taxon>
        <taxon>Magnoliopsida</taxon>
        <taxon>eudicotyledons</taxon>
        <taxon>Gunneridae</taxon>
        <taxon>Pentapetalae</taxon>
        <taxon>asterids</taxon>
        <taxon>campanulids</taxon>
        <taxon>Asterales</taxon>
        <taxon>Asteraceae</taxon>
        <taxon>Asteroideae</taxon>
        <taxon>Anthemideae</taxon>
        <taxon>Anthemidinae</taxon>
        <taxon>Tanacetum</taxon>
    </lineage>
</organism>
<proteinExistence type="predicted"/>
<evidence type="ECO:0000313" key="1">
    <source>
        <dbReference type="EMBL" id="GEU62182.1"/>
    </source>
</evidence>
<gene>
    <name evidence="1" type="ORF">Tci_034160</name>
</gene>
<name>A0A6L2LNW3_TANCI</name>
<accession>A0A6L2LNW3</accession>
<dbReference type="EMBL" id="BKCJ010004630">
    <property type="protein sequence ID" value="GEU62182.1"/>
    <property type="molecule type" value="Genomic_DNA"/>
</dbReference>
<comment type="caution">
    <text evidence="1">The sequence shown here is derived from an EMBL/GenBank/DDBJ whole genome shotgun (WGS) entry which is preliminary data.</text>
</comment>
<reference evidence="1" key="1">
    <citation type="journal article" date="2019" name="Sci. Rep.">
        <title>Draft genome of Tanacetum cinerariifolium, the natural source of mosquito coil.</title>
        <authorList>
            <person name="Yamashiro T."/>
            <person name="Shiraishi A."/>
            <person name="Satake H."/>
            <person name="Nakayama K."/>
        </authorList>
    </citation>
    <scope>NUCLEOTIDE SEQUENCE</scope>
</reference>
<sequence>MKEDSDVERLKSNVWKFLYDPHMQAKVVVISMRTWDHKGCDGGVGPQMQDGSVVVFSSGQTRKKSCLTEMTDMVEKEGKSLMAKGGYVFPVLLTWSCHEGVNTPILKTILIFKDHGFAPWVTSFPRWFRLGLKKNKLSGVGKRLNDGVVGLIDFGNEIGCVSDDMISCGLEDVSFVVRGVIDSYLMKVVWEVIETRLAVEAARRFTMSLSLSMLSANLAKDSSMVAGVDVGGI</sequence>
<protein>
    <submittedName>
        <fullName evidence="1">Cation-chloride cotransporter 1 isoform X5</fullName>
    </submittedName>
</protein>
<dbReference type="AlphaFoldDB" id="A0A6L2LNW3"/>